<accession>A0AAV3RK78</accession>
<dbReference type="InterPro" id="IPR045274">
    <property type="entry name" value="WAK-like"/>
</dbReference>
<evidence type="ECO:0000313" key="3">
    <source>
        <dbReference type="EMBL" id="GAA0175596.1"/>
    </source>
</evidence>
<reference evidence="3 4" key="1">
    <citation type="submission" date="2024-01" db="EMBL/GenBank/DDBJ databases">
        <title>The complete chloroplast genome sequence of Lithospermum erythrorhizon: insights into the phylogenetic relationship among Boraginaceae species and the maternal lineages of purple gromwells.</title>
        <authorList>
            <person name="Okada T."/>
            <person name="Watanabe K."/>
        </authorList>
    </citation>
    <scope>NUCLEOTIDE SEQUENCE [LARGE SCALE GENOMIC DNA]</scope>
</reference>
<dbReference type="PANTHER" id="PTHR27005">
    <property type="entry name" value="WALL-ASSOCIATED RECEPTOR KINASE-LIKE 21"/>
    <property type="match status" value="1"/>
</dbReference>
<evidence type="ECO:0000256" key="2">
    <source>
        <dbReference type="ARBA" id="ARBA00022840"/>
    </source>
</evidence>
<dbReference type="SUPFAM" id="SSF56112">
    <property type="entry name" value="Protein kinase-like (PK-like)"/>
    <property type="match status" value="1"/>
</dbReference>
<protein>
    <submittedName>
        <fullName evidence="3">Uncharacterized protein</fullName>
    </submittedName>
</protein>
<evidence type="ECO:0000313" key="4">
    <source>
        <dbReference type="Proteomes" id="UP001454036"/>
    </source>
</evidence>
<gene>
    <name evidence="3" type="ORF">LIER_41944</name>
</gene>
<proteinExistence type="predicted"/>
<comment type="caution">
    <text evidence="3">The sequence shown here is derived from an EMBL/GenBank/DDBJ whole genome shotgun (WGS) entry which is preliminary data.</text>
</comment>
<dbReference type="GO" id="GO:0004674">
    <property type="term" value="F:protein serine/threonine kinase activity"/>
    <property type="evidence" value="ECO:0007669"/>
    <property type="project" value="TreeGrafter"/>
</dbReference>
<keyword evidence="4" id="KW-1185">Reference proteome</keyword>
<dbReference type="InterPro" id="IPR011009">
    <property type="entry name" value="Kinase-like_dom_sf"/>
</dbReference>
<dbReference type="AlphaFoldDB" id="A0AAV3RK78"/>
<keyword evidence="2" id="KW-0067">ATP-binding</keyword>
<name>A0AAV3RK78_LITER</name>
<sequence length="88" mass="10134">MPIAVISTIFLSFKIVTRRIERKLKRRKFKQNGGLLLQKYLSSNENMMKEVRLFTSKDLDKATDHFNENRILGQGAQGTVYKGMLGDV</sequence>
<evidence type="ECO:0000256" key="1">
    <source>
        <dbReference type="ARBA" id="ARBA00022741"/>
    </source>
</evidence>
<dbReference type="GO" id="GO:0005524">
    <property type="term" value="F:ATP binding"/>
    <property type="evidence" value="ECO:0007669"/>
    <property type="project" value="UniProtKB-KW"/>
</dbReference>
<dbReference type="Gene3D" id="3.30.200.20">
    <property type="entry name" value="Phosphorylase Kinase, domain 1"/>
    <property type="match status" value="1"/>
</dbReference>
<dbReference type="Proteomes" id="UP001454036">
    <property type="component" value="Unassembled WGS sequence"/>
</dbReference>
<keyword evidence="1" id="KW-0547">Nucleotide-binding</keyword>
<dbReference type="GO" id="GO:0005886">
    <property type="term" value="C:plasma membrane"/>
    <property type="evidence" value="ECO:0007669"/>
    <property type="project" value="TreeGrafter"/>
</dbReference>
<dbReference type="GO" id="GO:0007166">
    <property type="term" value="P:cell surface receptor signaling pathway"/>
    <property type="evidence" value="ECO:0007669"/>
    <property type="project" value="InterPro"/>
</dbReference>
<dbReference type="PANTHER" id="PTHR27005:SF280">
    <property type="entry name" value="WALL-ASSOCIATED RECEPTOR KINASE-LIKE 8"/>
    <property type="match status" value="1"/>
</dbReference>
<dbReference type="EMBL" id="BAABME010027446">
    <property type="protein sequence ID" value="GAA0175596.1"/>
    <property type="molecule type" value="Genomic_DNA"/>
</dbReference>
<organism evidence="3 4">
    <name type="scientific">Lithospermum erythrorhizon</name>
    <name type="common">Purple gromwell</name>
    <name type="synonym">Lithospermum officinale var. erythrorhizon</name>
    <dbReference type="NCBI Taxonomy" id="34254"/>
    <lineage>
        <taxon>Eukaryota</taxon>
        <taxon>Viridiplantae</taxon>
        <taxon>Streptophyta</taxon>
        <taxon>Embryophyta</taxon>
        <taxon>Tracheophyta</taxon>
        <taxon>Spermatophyta</taxon>
        <taxon>Magnoliopsida</taxon>
        <taxon>eudicotyledons</taxon>
        <taxon>Gunneridae</taxon>
        <taxon>Pentapetalae</taxon>
        <taxon>asterids</taxon>
        <taxon>lamiids</taxon>
        <taxon>Boraginales</taxon>
        <taxon>Boraginaceae</taxon>
        <taxon>Boraginoideae</taxon>
        <taxon>Lithospermeae</taxon>
        <taxon>Lithospermum</taxon>
    </lineage>
</organism>